<dbReference type="Proteomes" id="UP001258017">
    <property type="component" value="Unassembled WGS sequence"/>
</dbReference>
<dbReference type="AlphaFoldDB" id="A0AAD9RF64"/>
<keyword evidence="4" id="KW-1185">Reference proteome</keyword>
<proteinExistence type="predicted"/>
<organism evidence="3 4">
    <name type="scientific">Odynerus spinipes</name>
    <dbReference type="NCBI Taxonomy" id="1348599"/>
    <lineage>
        <taxon>Eukaryota</taxon>
        <taxon>Metazoa</taxon>
        <taxon>Ecdysozoa</taxon>
        <taxon>Arthropoda</taxon>
        <taxon>Hexapoda</taxon>
        <taxon>Insecta</taxon>
        <taxon>Pterygota</taxon>
        <taxon>Neoptera</taxon>
        <taxon>Endopterygota</taxon>
        <taxon>Hymenoptera</taxon>
        <taxon>Apocrita</taxon>
        <taxon>Aculeata</taxon>
        <taxon>Vespoidea</taxon>
        <taxon>Vespidae</taxon>
        <taxon>Eumeninae</taxon>
        <taxon>Odynerus</taxon>
    </lineage>
</organism>
<comment type="caution">
    <text evidence="3">The sequence shown here is derived from an EMBL/GenBank/DDBJ whole genome shotgun (WGS) entry which is preliminary data.</text>
</comment>
<reference evidence="3" key="1">
    <citation type="submission" date="2021-08" db="EMBL/GenBank/DDBJ databases">
        <authorList>
            <person name="Misof B."/>
            <person name="Oliver O."/>
            <person name="Podsiadlowski L."/>
            <person name="Donath A."/>
            <person name="Peters R."/>
            <person name="Mayer C."/>
            <person name="Rust J."/>
            <person name="Gunkel S."/>
            <person name="Lesny P."/>
            <person name="Martin S."/>
            <person name="Oeyen J.P."/>
            <person name="Petersen M."/>
            <person name="Panagiotis P."/>
            <person name="Wilbrandt J."/>
            <person name="Tanja T."/>
        </authorList>
    </citation>
    <scope>NUCLEOTIDE SEQUENCE</scope>
    <source>
        <strain evidence="3">GBR_01_08_01A</strain>
        <tissue evidence="3">Thorax + abdomen</tissue>
    </source>
</reference>
<feature type="compositionally biased region" description="Basic and acidic residues" evidence="1">
    <location>
        <begin position="474"/>
        <end position="483"/>
    </location>
</feature>
<protein>
    <recommendedName>
        <fullName evidence="2">C2H2-type domain-containing protein</fullName>
    </recommendedName>
</protein>
<dbReference type="PROSITE" id="PS00028">
    <property type="entry name" value="ZINC_FINGER_C2H2_1"/>
    <property type="match status" value="1"/>
</dbReference>
<feature type="region of interest" description="Disordered" evidence="1">
    <location>
        <begin position="474"/>
        <end position="508"/>
    </location>
</feature>
<name>A0AAD9RF64_9HYME</name>
<dbReference type="EMBL" id="JAIFRP010000226">
    <property type="protein sequence ID" value="KAK2578594.1"/>
    <property type="molecule type" value="Genomic_DNA"/>
</dbReference>
<evidence type="ECO:0000313" key="3">
    <source>
        <dbReference type="EMBL" id="KAK2578594.1"/>
    </source>
</evidence>
<feature type="domain" description="C2H2-type" evidence="2">
    <location>
        <begin position="573"/>
        <end position="595"/>
    </location>
</feature>
<sequence>MHITKDNVGHTIVKSDTANEENTTIFKNNADNDLNIITFSKNSTSNASEVSLWTQKDLVHYSDNENKFPRENNESELILLKSDITIDDSVDNDNAIIKLDSSDESQSTIEILPASPDLSQIQIKKHNNLNNEGNELLYSEDAIPTQFELELEVTDSNIDSLDVPLLRHELNSENMNDNKHGTWQLDKKIQDFDNSENYSQDCIVSPMDNDQKILRYKVPVEDKISDEENILPSISTFTHDNLQTNSAMKTVTSHENLCCNDLLMKEVLAAKEMLKKCLSMSKSGTTMRSKSELEILVDKNQDSCFTSSNYTKSFLKNVTSRHTCETDNEYQERVANKLTQQKSVNKFNLGKSKRKDCNERVKTAIKFSKCAEKEDSECAVVNVQNNLISAQNSPIISLKTLKRFSQSVPNKNVSINIKHSKVSENRNENSLNQDDHIHHLENKVQDVEVDKDTYSKIIMISDNEDLQIQDNKTCNESRRKEDNMPILKPEISFNNDVSSDRDSSRSPPVITNQEVITTQHEVLKCMQAEGLISKDEKDDNKKHIEKEYDMTVTDIVTQLAYHKKSTITHKRYCTLCEKWFPTTSRHRRHLAGYQHRHLELAQRRTIHALFILFTGKPCSKLLQTTTMRDDCSIGELTPLQIAVQDLAKCMDGTEADPLIQKRC</sequence>
<accession>A0AAD9RF64</accession>
<reference evidence="3" key="2">
    <citation type="journal article" date="2023" name="Commun. Biol.">
        <title>Intrasexual cuticular hydrocarbon dimorphism in a wasp sheds light on hydrocarbon biosynthesis genes in Hymenoptera.</title>
        <authorList>
            <person name="Moris V.C."/>
            <person name="Podsiadlowski L."/>
            <person name="Martin S."/>
            <person name="Oeyen J.P."/>
            <person name="Donath A."/>
            <person name="Petersen M."/>
            <person name="Wilbrandt J."/>
            <person name="Misof B."/>
            <person name="Liedtke D."/>
            <person name="Thamm M."/>
            <person name="Scheiner R."/>
            <person name="Schmitt T."/>
            <person name="Niehuis O."/>
        </authorList>
    </citation>
    <scope>NUCLEOTIDE SEQUENCE</scope>
    <source>
        <strain evidence="3">GBR_01_08_01A</strain>
    </source>
</reference>
<evidence type="ECO:0000256" key="1">
    <source>
        <dbReference type="SAM" id="MobiDB-lite"/>
    </source>
</evidence>
<dbReference type="InterPro" id="IPR013087">
    <property type="entry name" value="Znf_C2H2_type"/>
</dbReference>
<evidence type="ECO:0000313" key="4">
    <source>
        <dbReference type="Proteomes" id="UP001258017"/>
    </source>
</evidence>
<gene>
    <name evidence="3" type="ORF">KPH14_008482</name>
</gene>
<evidence type="ECO:0000259" key="2">
    <source>
        <dbReference type="PROSITE" id="PS00028"/>
    </source>
</evidence>